<evidence type="ECO:0000259" key="3">
    <source>
        <dbReference type="PROSITE" id="PS50076"/>
    </source>
</evidence>
<evidence type="ECO:0000256" key="1">
    <source>
        <dbReference type="ARBA" id="ARBA00022801"/>
    </source>
</evidence>
<feature type="compositionally biased region" description="Low complexity" evidence="2">
    <location>
        <begin position="363"/>
        <end position="381"/>
    </location>
</feature>
<dbReference type="PANTHER" id="PTHR43546:SF9">
    <property type="entry name" value="L-ASCORBATE-6-PHOSPHATE LACTONASE ULAG-RELATED"/>
    <property type="match status" value="1"/>
</dbReference>
<evidence type="ECO:0000256" key="2">
    <source>
        <dbReference type="SAM" id="MobiDB-lite"/>
    </source>
</evidence>
<evidence type="ECO:0000313" key="5">
    <source>
        <dbReference type="Proteomes" id="UP001271007"/>
    </source>
</evidence>
<dbReference type="Proteomes" id="UP001271007">
    <property type="component" value="Unassembled WGS sequence"/>
</dbReference>
<dbReference type="Gene3D" id="1.10.287.110">
    <property type="entry name" value="DnaJ domain"/>
    <property type="match status" value="1"/>
</dbReference>
<proteinExistence type="predicted"/>
<dbReference type="AlphaFoldDB" id="A0AAJ0DHL8"/>
<dbReference type="InterPro" id="IPR036869">
    <property type="entry name" value="J_dom_sf"/>
</dbReference>
<dbReference type="CDD" id="cd06257">
    <property type="entry name" value="DnaJ"/>
    <property type="match status" value="1"/>
</dbReference>
<dbReference type="InterPro" id="IPR001623">
    <property type="entry name" value="DnaJ_domain"/>
</dbReference>
<dbReference type="InterPro" id="IPR001279">
    <property type="entry name" value="Metallo-B-lactamas"/>
</dbReference>
<name>A0AAJ0DHL8_9PEZI</name>
<dbReference type="GO" id="GO:0016787">
    <property type="term" value="F:hydrolase activity"/>
    <property type="evidence" value="ECO:0007669"/>
    <property type="project" value="UniProtKB-KW"/>
</dbReference>
<protein>
    <recommendedName>
        <fullName evidence="3">J domain-containing protein</fullName>
    </recommendedName>
</protein>
<evidence type="ECO:0000313" key="4">
    <source>
        <dbReference type="EMBL" id="KAK3050436.1"/>
    </source>
</evidence>
<accession>A0AAJ0DHL8</accession>
<organism evidence="4 5">
    <name type="scientific">Extremus antarcticus</name>
    <dbReference type="NCBI Taxonomy" id="702011"/>
    <lineage>
        <taxon>Eukaryota</taxon>
        <taxon>Fungi</taxon>
        <taxon>Dikarya</taxon>
        <taxon>Ascomycota</taxon>
        <taxon>Pezizomycotina</taxon>
        <taxon>Dothideomycetes</taxon>
        <taxon>Dothideomycetidae</taxon>
        <taxon>Mycosphaerellales</taxon>
        <taxon>Extremaceae</taxon>
        <taxon>Extremus</taxon>
    </lineage>
</organism>
<dbReference type="InterPro" id="IPR050114">
    <property type="entry name" value="UPF0173_UPF0282_UlaG_hydrolase"/>
</dbReference>
<dbReference type="SUPFAM" id="SSF56281">
    <property type="entry name" value="Metallo-hydrolase/oxidoreductase"/>
    <property type="match status" value="1"/>
</dbReference>
<dbReference type="PROSITE" id="PS50076">
    <property type="entry name" value="DNAJ_2"/>
    <property type="match status" value="1"/>
</dbReference>
<dbReference type="Gene3D" id="3.60.15.10">
    <property type="entry name" value="Ribonuclease Z/Hydroxyacylglutathione hydrolase-like"/>
    <property type="match status" value="1"/>
</dbReference>
<gene>
    <name evidence="4" type="ORF">LTR09_008347</name>
</gene>
<keyword evidence="1" id="KW-0378">Hydrolase</keyword>
<feature type="region of interest" description="Disordered" evidence="2">
    <location>
        <begin position="474"/>
        <end position="499"/>
    </location>
</feature>
<feature type="domain" description="J" evidence="3">
    <location>
        <begin position="288"/>
        <end position="353"/>
    </location>
</feature>
<dbReference type="SMART" id="SM00271">
    <property type="entry name" value="DnaJ"/>
    <property type="match status" value="1"/>
</dbReference>
<dbReference type="InterPro" id="IPR036866">
    <property type="entry name" value="RibonucZ/Hydroxyglut_hydro"/>
</dbReference>
<reference evidence="4" key="1">
    <citation type="submission" date="2023-04" db="EMBL/GenBank/DDBJ databases">
        <title>Black Yeasts Isolated from many extreme environments.</title>
        <authorList>
            <person name="Coleine C."/>
            <person name="Stajich J.E."/>
            <person name="Selbmann L."/>
        </authorList>
    </citation>
    <scope>NUCLEOTIDE SEQUENCE</scope>
    <source>
        <strain evidence="4">CCFEE 5312</strain>
    </source>
</reference>
<dbReference type="Pfam" id="PF00226">
    <property type="entry name" value="DnaJ"/>
    <property type="match status" value="1"/>
</dbReference>
<dbReference type="EMBL" id="JAWDJX010000032">
    <property type="protein sequence ID" value="KAK3050436.1"/>
    <property type="molecule type" value="Genomic_DNA"/>
</dbReference>
<dbReference type="PRINTS" id="PR00625">
    <property type="entry name" value="JDOMAIN"/>
</dbReference>
<sequence>MSSQSFQSTLTITHIHTACSILSIDGINFLTDPFFSPAGTQFPLPGAVLTNSSGPALNLSDLPPIDAILLSHEDHPDNLDDLGRQLLDGRHVFTTQDGAKNLAPRPGARGMAPWETRSISLGGKEWKITATPCQHLPGGECVGFIFSTASFGTAEDGRPNAIWFTGDTVYFDELAKIPEKFHIIVAIMNLGAARAGPLQITMDGKQAAHLFRVLGAGYLVPMHYESWNHFTEGGEDLKRVFGEEGVLGRRTTQPCLRFHQPHPPLILHNGLRYFHPSRPLRDDHGPPNHYATLDLPTTATAPEIKKKFYTLSKSHHPDLHPSDPDASNRFVRISEAYAVLGSPEKRSRYDRDFLRSQPHSHQGPSAGRSGSYSSASTPAGGRPASGLSRRRTQFRGPPPSFYRSGGWGAHGAKRAEEAGKSSHSHSPHSEQQHDFAAAGGGGSFAAGTGPGGFNMGDDNDVPHFDRQGHWRTHSEIERTRHSARRAKRVRREEEMEDGGGGYSAGWGFVMLCGVLAATVGIPVGLGSVFNANRGGNGKARAREGGG</sequence>
<dbReference type="SUPFAM" id="SSF46565">
    <property type="entry name" value="Chaperone J-domain"/>
    <property type="match status" value="1"/>
</dbReference>
<feature type="region of interest" description="Disordered" evidence="2">
    <location>
        <begin position="354"/>
        <end position="462"/>
    </location>
</feature>
<dbReference type="Pfam" id="PF12706">
    <property type="entry name" value="Lactamase_B_2"/>
    <property type="match status" value="1"/>
</dbReference>
<keyword evidence="5" id="KW-1185">Reference proteome</keyword>
<dbReference type="PANTHER" id="PTHR43546">
    <property type="entry name" value="UPF0173 METAL-DEPENDENT HYDROLASE MJ1163-RELATED"/>
    <property type="match status" value="1"/>
</dbReference>
<feature type="compositionally biased region" description="Gly residues" evidence="2">
    <location>
        <begin position="438"/>
        <end position="454"/>
    </location>
</feature>
<comment type="caution">
    <text evidence="4">The sequence shown here is derived from an EMBL/GenBank/DDBJ whole genome shotgun (WGS) entry which is preliminary data.</text>
</comment>